<evidence type="ECO:0000313" key="9">
    <source>
        <dbReference type="EMBL" id="NKE66160.1"/>
    </source>
</evidence>
<feature type="chain" id="PRO_5031319561" description="Flagellar protein" evidence="8">
    <location>
        <begin position="21"/>
        <end position="149"/>
    </location>
</feature>
<evidence type="ECO:0000256" key="2">
    <source>
        <dbReference type="ARBA" id="ARBA00022692"/>
    </source>
</evidence>
<dbReference type="EMBL" id="VTOX01000003">
    <property type="protein sequence ID" value="NKE66160.1"/>
    <property type="molecule type" value="Genomic_DNA"/>
</dbReference>
<keyword evidence="9" id="KW-0969">Cilium</keyword>
<keyword evidence="9" id="KW-0282">Flagellum</keyword>
<keyword evidence="8" id="KW-0732">Signal</keyword>
<dbReference type="Proteomes" id="UP000521868">
    <property type="component" value="Unassembled WGS sequence"/>
</dbReference>
<keyword evidence="1 7" id="KW-1003">Cell membrane</keyword>
<dbReference type="GO" id="GO:0005886">
    <property type="term" value="C:plasma membrane"/>
    <property type="evidence" value="ECO:0007669"/>
    <property type="project" value="UniProtKB-SubCell"/>
</dbReference>
<evidence type="ECO:0000256" key="1">
    <source>
        <dbReference type="ARBA" id="ARBA00022475"/>
    </source>
</evidence>
<dbReference type="PANTHER" id="PTHR38766:SF1">
    <property type="entry name" value="FLAGELLAR PROTEIN FLIO"/>
    <property type="match status" value="1"/>
</dbReference>
<name>A0A7X6I6E5_9BURK</name>
<dbReference type="PANTHER" id="PTHR38766">
    <property type="entry name" value="FLAGELLAR PROTEIN FLIO"/>
    <property type="match status" value="1"/>
</dbReference>
<organism evidence="9 10">
    <name type="scientific">Ramlibacter lithotrophicus</name>
    <dbReference type="NCBI Taxonomy" id="2606681"/>
    <lineage>
        <taxon>Bacteria</taxon>
        <taxon>Pseudomonadati</taxon>
        <taxon>Pseudomonadota</taxon>
        <taxon>Betaproteobacteria</taxon>
        <taxon>Burkholderiales</taxon>
        <taxon>Comamonadaceae</taxon>
        <taxon>Ramlibacter</taxon>
    </lineage>
</organism>
<evidence type="ECO:0000256" key="7">
    <source>
        <dbReference type="RuleBase" id="RU362064"/>
    </source>
</evidence>
<accession>A0A7X6I6E5</accession>
<feature type="transmembrane region" description="Helical" evidence="7">
    <location>
        <begin position="37"/>
        <end position="58"/>
    </location>
</feature>
<dbReference type="InterPro" id="IPR052205">
    <property type="entry name" value="FliO/MopB"/>
</dbReference>
<protein>
    <recommendedName>
        <fullName evidence="7">Flagellar protein</fullName>
    </recommendedName>
</protein>
<evidence type="ECO:0000256" key="6">
    <source>
        <dbReference type="ARBA" id="ARBA00037937"/>
    </source>
</evidence>
<feature type="signal peptide" evidence="8">
    <location>
        <begin position="1"/>
        <end position="20"/>
    </location>
</feature>
<dbReference type="AlphaFoldDB" id="A0A7X6I6E5"/>
<keyword evidence="9" id="KW-0966">Cell projection</keyword>
<dbReference type="GO" id="GO:0009425">
    <property type="term" value="C:bacterial-type flagellum basal body"/>
    <property type="evidence" value="ECO:0007669"/>
    <property type="project" value="UniProtKB-SubCell"/>
</dbReference>
<keyword evidence="10" id="KW-1185">Reference proteome</keyword>
<proteinExistence type="inferred from homology"/>
<dbReference type="GO" id="GO:0044781">
    <property type="term" value="P:bacterial-type flagellum organization"/>
    <property type="evidence" value="ECO:0007669"/>
    <property type="project" value="UniProtKB-UniRule"/>
</dbReference>
<evidence type="ECO:0000256" key="5">
    <source>
        <dbReference type="ARBA" id="ARBA00023143"/>
    </source>
</evidence>
<comment type="subcellular location">
    <subcellularLocation>
        <location evidence="7">Cell membrane</location>
    </subcellularLocation>
    <subcellularLocation>
        <location evidence="7">Bacterial flagellum basal body</location>
    </subcellularLocation>
</comment>
<reference evidence="9 10" key="1">
    <citation type="journal article" date="2020" name="Nature">
        <title>Bacterial chemolithoautotrophy via manganese oxidation.</title>
        <authorList>
            <person name="Yu H."/>
            <person name="Leadbetter J.R."/>
        </authorList>
    </citation>
    <scope>NUCLEOTIDE SEQUENCE [LARGE SCALE GENOMIC DNA]</scope>
    <source>
        <strain evidence="9 10">RBP-1</strain>
    </source>
</reference>
<sequence length="149" mass="14547">MTAFRCIAALAGLAGAPALAALPTVASAPPPPPAGGGMLQALAGLLVVVGLIFLLAWAARRIGLQRLTGSGIVKVVSSTAVGTRERVVVVEVAGSWLVLGVTASQVNTLHTLPAQAAGAAAAAGQPASPMVGMFSARLRHALTGSGPAA</sequence>
<dbReference type="NCBIfam" id="TIGR03500">
    <property type="entry name" value="FliO_TIGR"/>
    <property type="match status" value="1"/>
</dbReference>
<keyword evidence="4 7" id="KW-0472">Membrane</keyword>
<evidence type="ECO:0000256" key="3">
    <source>
        <dbReference type="ARBA" id="ARBA00022989"/>
    </source>
</evidence>
<keyword evidence="2 7" id="KW-0812">Transmembrane</keyword>
<evidence type="ECO:0000313" key="10">
    <source>
        <dbReference type="Proteomes" id="UP000521868"/>
    </source>
</evidence>
<gene>
    <name evidence="9" type="primary">fliO</name>
    <name evidence="9" type="ORF">RAMLITH_10045</name>
</gene>
<evidence type="ECO:0000256" key="8">
    <source>
        <dbReference type="SAM" id="SignalP"/>
    </source>
</evidence>
<dbReference type="RefSeq" id="WP_168107287.1">
    <property type="nucleotide sequence ID" value="NZ_VTOX01000003.1"/>
</dbReference>
<dbReference type="InterPro" id="IPR022781">
    <property type="entry name" value="Flagellar_biosynth_FliO"/>
</dbReference>
<keyword evidence="3 7" id="KW-1133">Transmembrane helix</keyword>
<evidence type="ECO:0000256" key="4">
    <source>
        <dbReference type="ARBA" id="ARBA00023136"/>
    </source>
</evidence>
<keyword evidence="5 7" id="KW-0975">Bacterial flagellum</keyword>
<dbReference type="Pfam" id="PF04347">
    <property type="entry name" value="FliO"/>
    <property type="match status" value="1"/>
</dbReference>
<comment type="caution">
    <text evidence="9">The sequence shown here is derived from an EMBL/GenBank/DDBJ whole genome shotgun (WGS) entry which is preliminary data.</text>
</comment>
<comment type="similarity">
    <text evidence="6 7">Belongs to the FliO/MopB family.</text>
</comment>